<evidence type="ECO:0000313" key="3">
    <source>
        <dbReference type="Proteomes" id="UP000290287"/>
    </source>
</evidence>
<evidence type="ECO:0000256" key="1">
    <source>
        <dbReference type="SAM" id="SignalP"/>
    </source>
</evidence>
<keyword evidence="3" id="KW-1185">Reference proteome</keyword>
<gene>
    <name evidence="2" type="ORF">CS022_02605</name>
</gene>
<dbReference type="RefSeq" id="WP_129120962.1">
    <property type="nucleotide sequence ID" value="NZ_PEIB01000002.1"/>
</dbReference>
<sequence>MNKLRNISVLAIFSMFPFSHASAYQNVVGVAVGSQGYAVNYNRENFRLSIAFDDFSAGLDLLWNMEWAGNFGGYSYTGAVWVDDPLKEWGIKTGLGIAAPMGSTNMEMYAEYGPVWYGKNRSDIEFEGSVGVRFAF</sequence>
<reference evidence="2 3" key="1">
    <citation type="submission" date="2017-10" db="EMBL/GenBank/DDBJ databases">
        <title>Nyctiphanis sp. nov., isolated from the stomach of the euphausiid Nyctiphanes simplex (Hansen, 1911) in the Gulf of California.</title>
        <authorList>
            <person name="Gomez-Gil B."/>
            <person name="Aguilar-Mendez M."/>
            <person name="Lopez-Cortes A."/>
            <person name="Gomez-Gutierrez J."/>
            <person name="Roque A."/>
            <person name="Lang E."/>
            <person name="Gonzalez-Castillo A."/>
        </authorList>
    </citation>
    <scope>NUCLEOTIDE SEQUENCE [LARGE SCALE GENOMIC DNA]</scope>
    <source>
        <strain evidence="2 3">CAIM 600</strain>
    </source>
</reference>
<evidence type="ECO:0000313" key="2">
    <source>
        <dbReference type="EMBL" id="RXJ74492.1"/>
    </source>
</evidence>
<dbReference type="EMBL" id="PEIB01000002">
    <property type="protein sequence ID" value="RXJ74492.1"/>
    <property type="molecule type" value="Genomic_DNA"/>
</dbReference>
<feature type="signal peptide" evidence="1">
    <location>
        <begin position="1"/>
        <end position="21"/>
    </location>
</feature>
<organism evidence="2 3">
    <name type="scientific">Veronia nyctiphanis</name>
    <dbReference type="NCBI Taxonomy" id="1278244"/>
    <lineage>
        <taxon>Bacteria</taxon>
        <taxon>Pseudomonadati</taxon>
        <taxon>Pseudomonadota</taxon>
        <taxon>Gammaproteobacteria</taxon>
        <taxon>Vibrionales</taxon>
        <taxon>Vibrionaceae</taxon>
        <taxon>Veronia</taxon>
    </lineage>
</organism>
<keyword evidence="1" id="KW-0732">Signal</keyword>
<comment type="caution">
    <text evidence="2">The sequence shown here is derived from an EMBL/GenBank/DDBJ whole genome shotgun (WGS) entry which is preliminary data.</text>
</comment>
<dbReference type="Proteomes" id="UP000290287">
    <property type="component" value="Unassembled WGS sequence"/>
</dbReference>
<proteinExistence type="predicted"/>
<feature type="chain" id="PRO_5020490711" evidence="1">
    <location>
        <begin position="22"/>
        <end position="136"/>
    </location>
</feature>
<name>A0A4Q0YTA2_9GAMM</name>
<accession>A0A4Q0YTA2</accession>
<dbReference type="OrthoDB" id="6399845at2"/>
<protein>
    <submittedName>
        <fullName evidence="2">Uncharacterized protein</fullName>
    </submittedName>
</protein>
<dbReference type="AlphaFoldDB" id="A0A4Q0YTA2"/>